<feature type="chain" id="PRO_5015313164" description="Secreted protein" evidence="1">
    <location>
        <begin position="29"/>
        <end position="99"/>
    </location>
</feature>
<gene>
    <name evidence="2" type="ORF">C7S10_10100</name>
</gene>
<evidence type="ECO:0000256" key="1">
    <source>
        <dbReference type="SAM" id="SignalP"/>
    </source>
</evidence>
<dbReference type="EMBL" id="PYXZ01000003">
    <property type="protein sequence ID" value="PUA81356.1"/>
    <property type="molecule type" value="Genomic_DNA"/>
</dbReference>
<dbReference type="Proteomes" id="UP000244867">
    <property type="component" value="Unassembled WGS sequence"/>
</dbReference>
<feature type="signal peptide" evidence="1">
    <location>
        <begin position="1"/>
        <end position="28"/>
    </location>
</feature>
<evidence type="ECO:0000313" key="3">
    <source>
        <dbReference type="Proteomes" id="UP000244867"/>
    </source>
</evidence>
<evidence type="ECO:0008006" key="4">
    <source>
        <dbReference type="Google" id="ProtNLM"/>
    </source>
</evidence>
<protein>
    <recommendedName>
        <fullName evidence="4">Secreted protein</fullName>
    </recommendedName>
</protein>
<reference evidence="2 3" key="1">
    <citation type="submission" date="2018-03" db="EMBL/GenBank/DDBJ databases">
        <authorList>
            <person name="Keele B.F."/>
        </authorList>
    </citation>
    <scope>NUCLEOTIDE SEQUENCE [LARGE SCALE GENOMIC DNA]</scope>
    <source>
        <strain evidence="2 3">IB-3</strain>
    </source>
</reference>
<proteinExistence type="predicted"/>
<sequence>MKRKISILLGALLSSFVIVSVPSGPASAATCSESISEDGQRYTALCSSGPLVRYRAYVICTNDTSRFGPARYYGTGVPSVTECTGTSRIKYSGIQALQF</sequence>
<organism evidence="2 3">
    <name type="scientific">Nocardioides currus</name>
    <dbReference type="NCBI Taxonomy" id="2133958"/>
    <lineage>
        <taxon>Bacteria</taxon>
        <taxon>Bacillati</taxon>
        <taxon>Actinomycetota</taxon>
        <taxon>Actinomycetes</taxon>
        <taxon>Propionibacteriales</taxon>
        <taxon>Nocardioidaceae</taxon>
        <taxon>Nocardioides</taxon>
    </lineage>
</organism>
<comment type="caution">
    <text evidence="2">The sequence shown here is derived from an EMBL/GenBank/DDBJ whole genome shotgun (WGS) entry which is preliminary data.</text>
</comment>
<accession>A0A2R7YZ95</accession>
<name>A0A2R7YZ95_9ACTN</name>
<evidence type="ECO:0000313" key="2">
    <source>
        <dbReference type="EMBL" id="PUA81356.1"/>
    </source>
</evidence>
<keyword evidence="3" id="KW-1185">Reference proteome</keyword>
<dbReference type="RefSeq" id="WP_108344298.1">
    <property type="nucleotide sequence ID" value="NZ_PYXZ01000003.1"/>
</dbReference>
<dbReference type="AlphaFoldDB" id="A0A2R7YZ95"/>
<keyword evidence="1" id="KW-0732">Signal</keyword>